<dbReference type="FunFam" id="3.40.50.720:FF:000084">
    <property type="entry name" value="Short-chain dehydrogenase reductase"/>
    <property type="match status" value="1"/>
</dbReference>
<dbReference type="Gene3D" id="3.40.50.720">
    <property type="entry name" value="NAD(P)-binding Rossmann-like Domain"/>
    <property type="match status" value="1"/>
</dbReference>
<reference evidence="3 4" key="1">
    <citation type="submission" date="2018-11" db="EMBL/GenBank/DDBJ databases">
        <authorList>
            <person name="Li F."/>
        </authorList>
    </citation>
    <scope>NUCLEOTIDE SEQUENCE [LARGE SCALE GENOMIC DNA]</scope>
    <source>
        <strain evidence="3 4">Gsoil 097</strain>
    </source>
</reference>
<proteinExistence type="inferred from homology"/>
<dbReference type="EMBL" id="RJSE01000007">
    <property type="protein sequence ID" value="RNL62442.1"/>
    <property type="molecule type" value="Genomic_DNA"/>
</dbReference>
<dbReference type="PANTHER" id="PTHR42760:SF135">
    <property type="entry name" value="BLL7886 PROTEIN"/>
    <property type="match status" value="1"/>
</dbReference>
<comment type="similarity">
    <text evidence="1">Belongs to the short-chain dehydrogenases/reductases (SDR) family.</text>
</comment>
<dbReference type="OrthoDB" id="286404at2"/>
<dbReference type="PANTHER" id="PTHR42760">
    <property type="entry name" value="SHORT-CHAIN DEHYDROGENASES/REDUCTASES FAMILY MEMBER"/>
    <property type="match status" value="1"/>
</dbReference>
<evidence type="ECO:0000313" key="4">
    <source>
        <dbReference type="Proteomes" id="UP000267128"/>
    </source>
</evidence>
<name>A0A3N0CG42_9ACTN</name>
<dbReference type="InterPro" id="IPR002347">
    <property type="entry name" value="SDR_fam"/>
</dbReference>
<comment type="caution">
    <text evidence="3">The sequence shown here is derived from an EMBL/GenBank/DDBJ whole genome shotgun (WGS) entry which is preliminary data.</text>
</comment>
<evidence type="ECO:0000313" key="3">
    <source>
        <dbReference type="EMBL" id="RNL62442.1"/>
    </source>
</evidence>
<dbReference type="PROSITE" id="PS00061">
    <property type="entry name" value="ADH_SHORT"/>
    <property type="match status" value="1"/>
</dbReference>
<gene>
    <name evidence="3" type="ORF">EFK50_11765</name>
</gene>
<protein>
    <submittedName>
        <fullName evidence="3">SDR family oxidoreductase</fullName>
    </submittedName>
</protein>
<dbReference type="InterPro" id="IPR020904">
    <property type="entry name" value="Sc_DH/Rdtase_CS"/>
</dbReference>
<sequence>MLNTRGSHDCFSPDQGCPVSAAPLVVVTGGARGIGRVLAENWIANGARVALADLDEDQARATAAELGSDVAFGVGCDVGDDASVQAAMEQVAAWGGGIDCLVNNAGLHLMAWSRPPTEIDSAGWMSILSVNVVGLVRCARSARPWLTRSENASIINISSVSGIVPRDVYGVSKLAVRGLTTALAAELAVDGIRVNCLAPGPMDTESAMADLPSSLLEEFIANKQLIQRQGRTGDLVGPALFLASEASAFMTGETLVIGGGFPLRM</sequence>
<accession>A0A3N0CG42</accession>
<dbReference type="Pfam" id="PF13561">
    <property type="entry name" value="adh_short_C2"/>
    <property type="match status" value="1"/>
</dbReference>
<dbReference type="AlphaFoldDB" id="A0A3N0CG42"/>
<organism evidence="3 4">
    <name type="scientific">Nocardioides marmoriginsengisoli</name>
    <dbReference type="NCBI Taxonomy" id="661483"/>
    <lineage>
        <taxon>Bacteria</taxon>
        <taxon>Bacillati</taxon>
        <taxon>Actinomycetota</taxon>
        <taxon>Actinomycetes</taxon>
        <taxon>Propionibacteriales</taxon>
        <taxon>Nocardioidaceae</taxon>
        <taxon>Nocardioides</taxon>
    </lineage>
</organism>
<dbReference type="PRINTS" id="PR00081">
    <property type="entry name" value="GDHRDH"/>
</dbReference>
<evidence type="ECO:0000256" key="2">
    <source>
        <dbReference type="ARBA" id="ARBA00023002"/>
    </source>
</evidence>
<dbReference type="PRINTS" id="PR00080">
    <property type="entry name" value="SDRFAMILY"/>
</dbReference>
<dbReference type="GO" id="GO:0030497">
    <property type="term" value="P:fatty acid elongation"/>
    <property type="evidence" value="ECO:0007669"/>
    <property type="project" value="TreeGrafter"/>
</dbReference>
<dbReference type="Proteomes" id="UP000267128">
    <property type="component" value="Unassembled WGS sequence"/>
</dbReference>
<evidence type="ECO:0000256" key="1">
    <source>
        <dbReference type="ARBA" id="ARBA00006484"/>
    </source>
</evidence>
<dbReference type="SUPFAM" id="SSF51735">
    <property type="entry name" value="NAD(P)-binding Rossmann-fold domains"/>
    <property type="match status" value="1"/>
</dbReference>
<keyword evidence="2" id="KW-0560">Oxidoreductase</keyword>
<dbReference type="CDD" id="cd05233">
    <property type="entry name" value="SDR_c"/>
    <property type="match status" value="1"/>
</dbReference>
<dbReference type="InterPro" id="IPR036291">
    <property type="entry name" value="NAD(P)-bd_dom_sf"/>
</dbReference>
<dbReference type="GO" id="GO:0016616">
    <property type="term" value="F:oxidoreductase activity, acting on the CH-OH group of donors, NAD or NADP as acceptor"/>
    <property type="evidence" value="ECO:0007669"/>
    <property type="project" value="TreeGrafter"/>
</dbReference>
<keyword evidence="4" id="KW-1185">Reference proteome</keyword>